<proteinExistence type="predicted"/>
<keyword evidence="6 8" id="KW-0472">Membrane</keyword>
<feature type="transmembrane region" description="Helical" evidence="8">
    <location>
        <begin position="309"/>
        <end position="330"/>
    </location>
</feature>
<protein>
    <submittedName>
        <fullName evidence="9">STRA6</fullName>
    </submittedName>
</protein>
<evidence type="ECO:0000256" key="5">
    <source>
        <dbReference type="ARBA" id="ARBA00022989"/>
    </source>
</evidence>
<dbReference type="PANTHER" id="PTHR21444">
    <property type="entry name" value="COILED-COIL DOMAIN-CONTAINING PROTEIN 180"/>
    <property type="match status" value="1"/>
</dbReference>
<evidence type="ECO:0000256" key="2">
    <source>
        <dbReference type="ARBA" id="ARBA00022448"/>
    </source>
</evidence>
<keyword evidence="2" id="KW-0813">Transport</keyword>
<evidence type="ECO:0000256" key="7">
    <source>
        <dbReference type="ARBA" id="ARBA00023170"/>
    </source>
</evidence>
<feature type="transmembrane region" description="Helical" evidence="8">
    <location>
        <begin position="26"/>
        <end position="44"/>
    </location>
</feature>
<name>A0A8S3R904_MYTED</name>
<comment type="caution">
    <text evidence="9">The sequence shown here is derived from an EMBL/GenBank/DDBJ whole genome shotgun (WGS) entry which is preliminary data.</text>
</comment>
<dbReference type="EMBL" id="CAJPWZ010000853">
    <property type="protein sequence ID" value="CAG2201564.1"/>
    <property type="molecule type" value="Genomic_DNA"/>
</dbReference>
<reference evidence="9" key="1">
    <citation type="submission" date="2021-03" db="EMBL/GenBank/DDBJ databases">
        <authorList>
            <person name="Bekaert M."/>
        </authorList>
    </citation>
    <scope>NUCLEOTIDE SEQUENCE</scope>
</reference>
<evidence type="ECO:0000313" key="10">
    <source>
        <dbReference type="Proteomes" id="UP000683360"/>
    </source>
</evidence>
<dbReference type="Proteomes" id="UP000683360">
    <property type="component" value="Unassembled WGS sequence"/>
</dbReference>
<accession>A0A8S3R904</accession>
<evidence type="ECO:0000256" key="3">
    <source>
        <dbReference type="ARBA" id="ARBA00022475"/>
    </source>
</evidence>
<dbReference type="AlphaFoldDB" id="A0A8S3R904"/>
<feature type="transmembrane region" description="Helical" evidence="8">
    <location>
        <begin position="153"/>
        <end position="178"/>
    </location>
</feature>
<comment type="subcellular location">
    <subcellularLocation>
        <location evidence="1">Cell membrane</location>
        <topology evidence="1">Multi-pass membrane protein</topology>
    </subcellularLocation>
</comment>
<keyword evidence="4 8" id="KW-0812">Transmembrane</keyword>
<dbReference type="OrthoDB" id="2376984at2759"/>
<dbReference type="GO" id="GO:0071939">
    <property type="term" value="P:vitamin A import into cell"/>
    <property type="evidence" value="ECO:0007669"/>
    <property type="project" value="TreeGrafter"/>
</dbReference>
<dbReference type="GO" id="GO:0038023">
    <property type="term" value="F:signaling receptor activity"/>
    <property type="evidence" value="ECO:0007669"/>
    <property type="project" value="InterPro"/>
</dbReference>
<feature type="transmembrane region" description="Helical" evidence="8">
    <location>
        <begin position="278"/>
        <end position="303"/>
    </location>
</feature>
<keyword evidence="10" id="KW-1185">Reference proteome</keyword>
<sequence>MALYVSLKFYPVFAVIRCRRTIIEPLIGLFYTAFIFTSLIYQLANSYIIRKVDAYVLVYIPTSLCYVILIGYFLYTLARHIYSFVRRLKQDTNNEGSTPCSSQLQYNYVKWLLKKTERNTETDTGLTRSIQACSKNIKNKIGVSSPLHASPRVIATFFVAAIALFQVGMDLLTGYIFLKPGLLFTTFFKLKFFNTSGEAFLPDIETFFTVADAGFYTSISLSSIFMVVYVIVIYISYRKDLEKMQRGDYSFLPMKLRKSLNDNLIASSLRYSGAQIAFLIWCYILIILMLWVVCFMIAYIIILPLAGKVPFLFFEPVLVILPLMTMNFGFKKLQVFLSGKFFQQDFAVIMPTGLKTQKALALDNLKMFNILSFFMFFFHVIIGFISCLNRILIGLLIGLVSLARIDKCMLPKGFEKFDKGYSTYIGMLMVEVHHRNPVASVFCNELLVINKETGCANVLLTPVKAKKGKVETNSQTYRRICRKWTKLYTLINNPSIRHYYNKHNSEFSIDQVEIAM</sequence>
<dbReference type="InterPro" id="IPR026612">
    <property type="entry name" value="STRA6-like"/>
</dbReference>
<feature type="transmembrane region" description="Helical" evidence="8">
    <location>
        <begin position="367"/>
        <end position="385"/>
    </location>
</feature>
<evidence type="ECO:0000256" key="4">
    <source>
        <dbReference type="ARBA" id="ARBA00022692"/>
    </source>
</evidence>
<dbReference type="Pfam" id="PF14752">
    <property type="entry name" value="RBP_receptor"/>
    <property type="match status" value="1"/>
</dbReference>
<evidence type="ECO:0000256" key="8">
    <source>
        <dbReference type="SAM" id="Phobius"/>
    </source>
</evidence>
<gene>
    <name evidence="9" type="ORF">MEDL_16174</name>
</gene>
<dbReference type="GO" id="GO:0034632">
    <property type="term" value="F:retinol transmembrane transporter activity"/>
    <property type="evidence" value="ECO:0007669"/>
    <property type="project" value="InterPro"/>
</dbReference>
<dbReference type="GO" id="GO:0005886">
    <property type="term" value="C:plasma membrane"/>
    <property type="evidence" value="ECO:0007669"/>
    <property type="project" value="UniProtKB-SubCell"/>
</dbReference>
<organism evidence="9 10">
    <name type="scientific">Mytilus edulis</name>
    <name type="common">Blue mussel</name>
    <dbReference type="NCBI Taxonomy" id="6550"/>
    <lineage>
        <taxon>Eukaryota</taxon>
        <taxon>Metazoa</taxon>
        <taxon>Spiralia</taxon>
        <taxon>Lophotrochozoa</taxon>
        <taxon>Mollusca</taxon>
        <taxon>Bivalvia</taxon>
        <taxon>Autobranchia</taxon>
        <taxon>Pteriomorphia</taxon>
        <taxon>Mytilida</taxon>
        <taxon>Mytiloidea</taxon>
        <taxon>Mytilidae</taxon>
        <taxon>Mytilinae</taxon>
        <taxon>Mytilus</taxon>
    </lineage>
</organism>
<keyword evidence="7" id="KW-0675">Receptor</keyword>
<keyword evidence="5 8" id="KW-1133">Transmembrane helix</keyword>
<evidence type="ECO:0000313" key="9">
    <source>
        <dbReference type="EMBL" id="CAG2201564.1"/>
    </source>
</evidence>
<keyword evidence="3" id="KW-1003">Cell membrane</keyword>
<feature type="transmembrane region" description="Helical" evidence="8">
    <location>
        <begin position="215"/>
        <end position="237"/>
    </location>
</feature>
<dbReference type="PANTHER" id="PTHR21444:SF15">
    <property type="entry name" value="RECEPTOR FOR RETINOL UPTAKE STRA6"/>
    <property type="match status" value="1"/>
</dbReference>
<evidence type="ECO:0000256" key="6">
    <source>
        <dbReference type="ARBA" id="ARBA00023136"/>
    </source>
</evidence>
<evidence type="ECO:0000256" key="1">
    <source>
        <dbReference type="ARBA" id="ARBA00004651"/>
    </source>
</evidence>
<feature type="transmembrane region" description="Helical" evidence="8">
    <location>
        <begin position="56"/>
        <end position="78"/>
    </location>
</feature>